<evidence type="ECO:0000256" key="2">
    <source>
        <dbReference type="SAM" id="Phobius"/>
    </source>
</evidence>
<protein>
    <submittedName>
        <fullName evidence="3">Uncharacterized protein</fullName>
    </submittedName>
</protein>
<evidence type="ECO:0000256" key="1">
    <source>
        <dbReference type="SAM" id="MobiDB-lite"/>
    </source>
</evidence>
<keyword evidence="2" id="KW-0472">Membrane</keyword>
<proteinExistence type="predicted"/>
<name>A0ABN6CSN9_9ACTN</name>
<dbReference type="Proteomes" id="UP000676967">
    <property type="component" value="Chromosome"/>
</dbReference>
<keyword evidence="2" id="KW-1133">Transmembrane helix</keyword>
<feature type="compositionally biased region" description="Low complexity" evidence="1">
    <location>
        <begin position="463"/>
        <end position="473"/>
    </location>
</feature>
<gene>
    <name evidence="3" type="ORF">Aiant_89270</name>
</gene>
<evidence type="ECO:0000313" key="4">
    <source>
        <dbReference type="Proteomes" id="UP000676967"/>
    </source>
</evidence>
<feature type="transmembrane region" description="Helical" evidence="2">
    <location>
        <begin position="7"/>
        <end position="31"/>
    </location>
</feature>
<feature type="transmembrane region" description="Helical" evidence="2">
    <location>
        <begin position="73"/>
        <end position="92"/>
    </location>
</feature>
<dbReference type="EMBL" id="AP023356">
    <property type="protein sequence ID" value="BCJ48270.1"/>
    <property type="molecule type" value="Genomic_DNA"/>
</dbReference>
<feature type="transmembrane region" description="Helical" evidence="2">
    <location>
        <begin position="37"/>
        <end position="61"/>
    </location>
</feature>
<feature type="compositionally biased region" description="Basic and acidic residues" evidence="1">
    <location>
        <begin position="493"/>
        <end position="508"/>
    </location>
</feature>
<reference evidence="3 4" key="1">
    <citation type="submission" date="2020-08" db="EMBL/GenBank/DDBJ databases">
        <title>Whole genome shotgun sequence of Actinoplanes ianthinogenes NBRC 13996.</title>
        <authorList>
            <person name="Komaki H."/>
            <person name="Tamura T."/>
        </authorList>
    </citation>
    <scope>NUCLEOTIDE SEQUENCE [LARGE SCALE GENOMIC DNA]</scope>
    <source>
        <strain evidence="3 4">NBRC 13996</strain>
    </source>
</reference>
<keyword evidence="4" id="KW-1185">Reference proteome</keyword>
<evidence type="ECO:0000313" key="3">
    <source>
        <dbReference type="EMBL" id="BCJ48270.1"/>
    </source>
</evidence>
<keyword evidence="2" id="KW-0812">Transmembrane</keyword>
<dbReference type="RefSeq" id="WP_189330574.1">
    <property type="nucleotide sequence ID" value="NZ_AP023356.1"/>
</dbReference>
<feature type="region of interest" description="Disordered" evidence="1">
    <location>
        <begin position="453"/>
        <end position="508"/>
    </location>
</feature>
<organism evidence="3 4">
    <name type="scientific">Actinoplanes ianthinogenes</name>
    <dbReference type="NCBI Taxonomy" id="122358"/>
    <lineage>
        <taxon>Bacteria</taxon>
        <taxon>Bacillati</taxon>
        <taxon>Actinomycetota</taxon>
        <taxon>Actinomycetes</taxon>
        <taxon>Micromonosporales</taxon>
        <taxon>Micromonosporaceae</taxon>
        <taxon>Actinoplanes</taxon>
    </lineage>
</organism>
<accession>A0ABN6CSN9</accession>
<sequence length="508" mass="55419">MVRVLRWVVPLGVVAALFVWWASYATTIFVWELRKLSPWLVLLALVVLLASVPHVAGAVQFRRRERRSGAIPVLAWMGAVTGLLLGIGWLVYDSYLRDRDYAAAISVVGDPVPGLAARAPYLVGKAQTAPNLGDVTGEVSDITYLPDLDRFGTLVERRGWLSGYEVGVVQQVPLGSNSRTSQRCSFDLDAAGARVGGWFSHNLGRKISAEQRWVRFDARDVYGYCAGDTPMVVVPLKRQVGIFTVTERPAGVALYNGRTGTLTVTTDAAAVPGPTYPISLAKRQREASAGIGGFADWWFDRSGWDASEDGANEGNNSEFTLRYADGAGSAYVTPLTPQGEASSVVAVSMVPTRQTGQALAPLTVHRLDPTWSSPQAVVALIKAEYRDVCCYNDDQVFEVIPTGGSTWTATVGSEQSIRYRVEGRGQVDGREATCLRTAEGALVRCAYAAPGSPEEQELKRMEQQQQQQQQEQKQSTEPAGDLSKYTDQQLADLNKRVSDEVNRRLGNR</sequence>